<sequence length="179" mass="19983">MENILKVLEFGNSKEKIKILETLDNEDNPNLLEKIISKLDDDDLAVRGEAFSSLLLNKNKISNFLINNLSTANKNIRSFVSLVLANRNETSAIPEIIKLVNDERSMVRSCALGALGHLKAIEAKEIFLEALSDSNIEVKKSALQAIINLKIALSEEKINDILKEKDPEIEKMILSAIKK</sequence>
<dbReference type="RefSeq" id="WP_179362984.1">
    <property type="nucleotide sequence ID" value="NZ_CP026994.1"/>
</dbReference>
<dbReference type="InterPro" id="IPR016024">
    <property type="entry name" value="ARM-type_fold"/>
</dbReference>
<keyword evidence="1" id="KW-0456">Lyase</keyword>
<dbReference type="PROSITE" id="PS50077">
    <property type="entry name" value="HEAT_REPEAT"/>
    <property type="match status" value="1"/>
</dbReference>
<reference evidence="1 2" key="1">
    <citation type="submission" date="2018-02" db="EMBL/GenBank/DDBJ databases">
        <title>Complete genome of Nitrosopumilus oxyclinae HCE1.</title>
        <authorList>
            <person name="Qin W."/>
            <person name="Zheng Y."/>
            <person name="Stahl D.A."/>
        </authorList>
    </citation>
    <scope>NUCLEOTIDE SEQUENCE [LARGE SCALE GENOMIC DNA]</scope>
    <source>
        <strain evidence="1 2">HCE1</strain>
    </source>
</reference>
<protein>
    <submittedName>
        <fullName evidence="1">PBS lyase</fullName>
    </submittedName>
</protein>
<dbReference type="KEGG" id="nox:C5F49_01330"/>
<evidence type="ECO:0000313" key="2">
    <source>
        <dbReference type="Proteomes" id="UP000509441"/>
    </source>
</evidence>
<dbReference type="InterPro" id="IPR021133">
    <property type="entry name" value="HEAT_type_2"/>
</dbReference>
<proteinExistence type="predicted"/>
<accession>A0A7D5M4G5</accession>
<dbReference type="AlphaFoldDB" id="A0A7D5M4G5"/>
<dbReference type="Pfam" id="PF13646">
    <property type="entry name" value="HEAT_2"/>
    <property type="match status" value="1"/>
</dbReference>
<dbReference type="InterPro" id="IPR011989">
    <property type="entry name" value="ARM-like"/>
</dbReference>
<name>A0A7D5M4G5_9ARCH</name>
<organism evidence="1 2">
    <name type="scientific">Nitrosopumilus oxyclinae</name>
    <dbReference type="NCBI Taxonomy" id="1959104"/>
    <lineage>
        <taxon>Archaea</taxon>
        <taxon>Nitrososphaerota</taxon>
        <taxon>Nitrososphaeria</taxon>
        <taxon>Nitrosopumilales</taxon>
        <taxon>Nitrosopumilaceae</taxon>
        <taxon>Nitrosopumilus</taxon>
    </lineage>
</organism>
<dbReference type="GO" id="GO:0016829">
    <property type="term" value="F:lyase activity"/>
    <property type="evidence" value="ECO:0007669"/>
    <property type="project" value="UniProtKB-KW"/>
</dbReference>
<dbReference type="Gene3D" id="1.25.10.10">
    <property type="entry name" value="Leucine-rich Repeat Variant"/>
    <property type="match status" value="1"/>
</dbReference>
<gene>
    <name evidence="1" type="ORF">C5F49_01330</name>
</gene>
<dbReference type="EMBL" id="CP026994">
    <property type="protein sequence ID" value="QLH04108.1"/>
    <property type="molecule type" value="Genomic_DNA"/>
</dbReference>
<dbReference type="GeneID" id="56060548"/>
<evidence type="ECO:0000313" key="1">
    <source>
        <dbReference type="EMBL" id="QLH04108.1"/>
    </source>
</evidence>
<dbReference type="Proteomes" id="UP000509441">
    <property type="component" value="Chromosome"/>
</dbReference>
<dbReference type="OrthoDB" id="12160at2157"/>
<dbReference type="SUPFAM" id="SSF48371">
    <property type="entry name" value="ARM repeat"/>
    <property type="match status" value="1"/>
</dbReference>
<keyword evidence="2" id="KW-1185">Reference proteome</keyword>